<keyword evidence="1" id="KW-0862">Zinc</keyword>
<protein>
    <recommendedName>
        <fullName evidence="4">Lanthionine synthetase</fullName>
    </recommendedName>
</protein>
<dbReference type="Gene3D" id="1.50.10.20">
    <property type="match status" value="1"/>
</dbReference>
<comment type="caution">
    <text evidence="2">The sequence shown here is derived from an EMBL/GenBank/DDBJ whole genome shotgun (WGS) entry which is preliminary data.</text>
</comment>
<accession>A0A918LDS3</accession>
<dbReference type="CDD" id="cd04793">
    <property type="entry name" value="LanC"/>
    <property type="match status" value="1"/>
</dbReference>
<dbReference type="SMART" id="SM01260">
    <property type="entry name" value="LANC_like"/>
    <property type="match status" value="1"/>
</dbReference>
<name>A0A918LDS3_9PSEU</name>
<dbReference type="AlphaFoldDB" id="A0A918LDS3"/>
<keyword evidence="3" id="KW-1185">Reference proteome</keyword>
<dbReference type="GO" id="GO:0031179">
    <property type="term" value="P:peptide modification"/>
    <property type="evidence" value="ECO:0007669"/>
    <property type="project" value="InterPro"/>
</dbReference>
<reference evidence="2" key="1">
    <citation type="journal article" date="2014" name="Int. J. Syst. Evol. Microbiol.">
        <title>Complete genome sequence of Corynebacterium casei LMG S-19264T (=DSM 44701T), isolated from a smear-ripened cheese.</title>
        <authorList>
            <consortium name="US DOE Joint Genome Institute (JGI-PGF)"/>
            <person name="Walter F."/>
            <person name="Albersmeier A."/>
            <person name="Kalinowski J."/>
            <person name="Ruckert C."/>
        </authorList>
    </citation>
    <scope>NUCLEOTIDE SEQUENCE</scope>
    <source>
        <strain evidence="2">JCM 3276</strain>
    </source>
</reference>
<evidence type="ECO:0000256" key="1">
    <source>
        <dbReference type="PIRSR" id="PIRSR607822-1"/>
    </source>
</evidence>
<evidence type="ECO:0000313" key="3">
    <source>
        <dbReference type="Proteomes" id="UP000660680"/>
    </source>
</evidence>
<dbReference type="EMBL" id="BMRB01000002">
    <property type="protein sequence ID" value="GGS35673.1"/>
    <property type="molecule type" value="Genomic_DNA"/>
</dbReference>
<dbReference type="RefSeq" id="WP_229786957.1">
    <property type="nucleotide sequence ID" value="NZ_BMRB01000002.1"/>
</dbReference>
<feature type="binding site" evidence="1">
    <location>
        <position position="317"/>
    </location>
    <ligand>
        <name>Zn(2+)</name>
        <dbReference type="ChEBI" id="CHEBI:29105"/>
    </ligand>
</feature>
<evidence type="ECO:0000313" key="2">
    <source>
        <dbReference type="EMBL" id="GGS35673.1"/>
    </source>
</evidence>
<gene>
    <name evidence="2" type="ORF">GCM10010171_32850</name>
</gene>
<dbReference type="PRINTS" id="PR01950">
    <property type="entry name" value="LANCSUPER"/>
</dbReference>
<sequence length="386" mass="41287">MTLPEWFTAQATEVVERIAARWADPAALPSDAPPGSLGGGAAGIALLHTERARTGHGDWATAHAWLARAIEPGADVTDTAGLFTGAPALAFVLHSAADDSRRYQRALRTLDAAVTDLTYKRLRAAHQRMEQGRRPAFAEYDLIQGLTGLGCHHLRRDPRHSITGDVLAYLVRLTQPLAVADTLPPWWVHHAPNGGPSTIGGHGNLGLAHGIAGPLALLAIAARQGVVVDGHFDAIHAITDWLDRWRQPDLTWPEVVTATGIRRSDRPSWCYGTPGVARAHQLAAVVTGRADRRQEAEGALLRCIEDSARLTESGLCHGTAGFIRTAWRAAQDSLNPGLADVVTTHLAAALQADLHNPGLLRGAPGVALNLHTLAVETDWDRCMALV</sequence>
<reference evidence="2" key="2">
    <citation type="submission" date="2020-09" db="EMBL/GenBank/DDBJ databases">
        <authorList>
            <person name="Sun Q."/>
            <person name="Ohkuma M."/>
        </authorList>
    </citation>
    <scope>NUCLEOTIDE SEQUENCE</scope>
    <source>
        <strain evidence="2">JCM 3276</strain>
    </source>
</reference>
<dbReference type="GO" id="GO:0046872">
    <property type="term" value="F:metal ion binding"/>
    <property type="evidence" value="ECO:0007669"/>
    <property type="project" value="UniProtKB-KW"/>
</dbReference>
<keyword evidence="1" id="KW-0479">Metal-binding</keyword>
<dbReference type="InterPro" id="IPR007822">
    <property type="entry name" value="LANC-like"/>
</dbReference>
<dbReference type="Pfam" id="PF05147">
    <property type="entry name" value="LANC_like"/>
    <property type="match status" value="1"/>
</dbReference>
<dbReference type="PRINTS" id="PR01955">
    <property type="entry name" value="LANCFRANKIA"/>
</dbReference>
<evidence type="ECO:0008006" key="4">
    <source>
        <dbReference type="Google" id="ProtNLM"/>
    </source>
</evidence>
<proteinExistence type="predicted"/>
<dbReference type="SUPFAM" id="SSF158745">
    <property type="entry name" value="LanC-like"/>
    <property type="match status" value="1"/>
</dbReference>
<feature type="binding site" evidence="1">
    <location>
        <position position="270"/>
    </location>
    <ligand>
        <name>Zn(2+)</name>
        <dbReference type="ChEBI" id="CHEBI:29105"/>
    </ligand>
</feature>
<dbReference type="InterPro" id="IPR033889">
    <property type="entry name" value="LanC"/>
</dbReference>
<organism evidence="2 3">
    <name type="scientific">Actinokineospora fastidiosa</name>
    <dbReference type="NCBI Taxonomy" id="1816"/>
    <lineage>
        <taxon>Bacteria</taxon>
        <taxon>Bacillati</taxon>
        <taxon>Actinomycetota</taxon>
        <taxon>Actinomycetes</taxon>
        <taxon>Pseudonocardiales</taxon>
        <taxon>Pseudonocardiaceae</taxon>
        <taxon>Actinokineospora</taxon>
    </lineage>
</organism>
<feature type="binding site" evidence="1">
    <location>
        <position position="316"/>
    </location>
    <ligand>
        <name>Zn(2+)</name>
        <dbReference type="ChEBI" id="CHEBI:29105"/>
    </ligand>
</feature>
<dbReference type="Proteomes" id="UP000660680">
    <property type="component" value="Unassembled WGS sequence"/>
</dbReference>